<feature type="binding site" evidence="5">
    <location>
        <begin position="114"/>
        <end position="118"/>
    </location>
    <ligand>
        <name>S-adenosyl-L-methionine</name>
        <dbReference type="ChEBI" id="CHEBI:59789"/>
    </ligand>
</feature>
<dbReference type="InterPro" id="IPR004556">
    <property type="entry name" value="HemK-like"/>
</dbReference>
<dbReference type="PRINTS" id="PR00508">
    <property type="entry name" value="S21N4MTFRASE"/>
</dbReference>
<dbReference type="InterPro" id="IPR002052">
    <property type="entry name" value="DNA_methylase_N6_adenine_CS"/>
</dbReference>
<evidence type="ECO:0000259" key="6">
    <source>
        <dbReference type="Pfam" id="PF05175"/>
    </source>
</evidence>
<name>A0A918NFL1_9GAMM</name>
<keyword evidence="9" id="KW-1185">Reference proteome</keyword>
<feature type="binding site" evidence="5">
    <location>
        <position position="137"/>
    </location>
    <ligand>
        <name>S-adenosyl-L-methionine</name>
        <dbReference type="ChEBI" id="CHEBI:59789"/>
    </ligand>
</feature>
<comment type="catalytic activity">
    <reaction evidence="4 5">
        <text>L-glutaminyl-[peptide chain release factor] + S-adenosyl-L-methionine = N(5)-methyl-L-glutaminyl-[peptide chain release factor] + S-adenosyl-L-homocysteine + H(+)</text>
        <dbReference type="Rhea" id="RHEA:42896"/>
        <dbReference type="Rhea" id="RHEA-COMP:10271"/>
        <dbReference type="Rhea" id="RHEA-COMP:10272"/>
        <dbReference type="ChEBI" id="CHEBI:15378"/>
        <dbReference type="ChEBI" id="CHEBI:30011"/>
        <dbReference type="ChEBI" id="CHEBI:57856"/>
        <dbReference type="ChEBI" id="CHEBI:59789"/>
        <dbReference type="ChEBI" id="CHEBI:61891"/>
        <dbReference type="EC" id="2.1.1.297"/>
    </reaction>
</comment>
<dbReference type="NCBIfam" id="TIGR00536">
    <property type="entry name" value="hemK_fam"/>
    <property type="match status" value="1"/>
</dbReference>
<dbReference type="Pfam" id="PF17827">
    <property type="entry name" value="PrmC_N"/>
    <property type="match status" value="1"/>
</dbReference>
<evidence type="ECO:0000256" key="5">
    <source>
        <dbReference type="HAMAP-Rule" id="MF_02126"/>
    </source>
</evidence>
<proteinExistence type="inferred from homology"/>
<feature type="binding site" evidence="5">
    <location>
        <position position="179"/>
    </location>
    <ligand>
        <name>S-adenosyl-L-methionine</name>
        <dbReference type="ChEBI" id="CHEBI:59789"/>
    </ligand>
</feature>
<keyword evidence="1 5" id="KW-0489">Methyltransferase</keyword>
<dbReference type="EC" id="2.1.1.297" evidence="5"/>
<dbReference type="Gene3D" id="3.40.50.150">
    <property type="entry name" value="Vaccinia Virus protein VP39"/>
    <property type="match status" value="1"/>
</dbReference>
<evidence type="ECO:0000313" key="9">
    <source>
        <dbReference type="Proteomes" id="UP000626148"/>
    </source>
</evidence>
<comment type="caution">
    <text evidence="8">The sequence shown here is derived from an EMBL/GenBank/DDBJ whole genome shotgun (WGS) entry which is preliminary data.</text>
</comment>
<sequence>MPTVKTAQAHARQHGLDRLDADVLLGHVLGQTRTWLFTWPDKPITDDDWTRFDTLVQRRQAGEPVAHLVGEREFWSLPIAVNPSTLIPRPDTECLVEAVLEQFDISPRRLVDLGTGTGAIALALASERPDWHITAIDRIPEACELAHYNADRLGLPIEVLQGNWCDPLDDHSVDILVSNPPYIDATDPHLTQGDVRFEPKTALIAPDQGLADIKTIAEQGKRVLKPGGALYLEHGWTQAKAVTTILTQHGYQSVTTQKDHGERDRITVGWVGPTSRPPTI</sequence>
<dbReference type="GO" id="GO:0032259">
    <property type="term" value="P:methylation"/>
    <property type="evidence" value="ECO:0007669"/>
    <property type="project" value="UniProtKB-KW"/>
</dbReference>
<dbReference type="HAMAP" id="MF_02126">
    <property type="entry name" value="RF_methyltr_PrmC"/>
    <property type="match status" value="1"/>
</dbReference>
<keyword evidence="3 5" id="KW-0949">S-adenosyl-L-methionine</keyword>
<dbReference type="InterPro" id="IPR040758">
    <property type="entry name" value="PrmC_N"/>
</dbReference>
<evidence type="ECO:0000256" key="1">
    <source>
        <dbReference type="ARBA" id="ARBA00022603"/>
    </source>
</evidence>
<dbReference type="FunFam" id="3.40.50.150:FF:000053">
    <property type="entry name" value="Release factor glutamine methyltransferase"/>
    <property type="match status" value="1"/>
</dbReference>
<accession>A0A918NFL1</accession>
<dbReference type="EMBL" id="BMXR01000009">
    <property type="protein sequence ID" value="GGX63794.1"/>
    <property type="molecule type" value="Genomic_DNA"/>
</dbReference>
<dbReference type="NCBIfam" id="TIGR03534">
    <property type="entry name" value="RF_mod_PrmC"/>
    <property type="match status" value="1"/>
</dbReference>
<dbReference type="PROSITE" id="PS00092">
    <property type="entry name" value="N6_MTASE"/>
    <property type="match status" value="1"/>
</dbReference>
<dbReference type="InterPro" id="IPR029063">
    <property type="entry name" value="SAM-dependent_MTases_sf"/>
</dbReference>
<dbReference type="PANTHER" id="PTHR18895">
    <property type="entry name" value="HEMK METHYLTRANSFERASE"/>
    <property type="match status" value="1"/>
</dbReference>
<dbReference type="GO" id="GO:0003677">
    <property type="term" value="F:DNA binding"/>
    <property type="evidence" value="ECO:0007669"/>
    <property type="project" value="InterPro"/>
</dbReference>
<reference evidence="8" key="2">
    <citation type="submission" date="2020-09" db="EMBL/GenBank/DDBJ databases">
        <authorList>
            <person name="Sun Q."/>
            <person name="Kim S."/>
        </authorList>
    </citation>
    <scope>NUCLEOTIDE SEQUENCE</scope>
    <source>
        <strain evidence="8">KCTC 22169</strain>
    </source>
</reference>
<comment type="similarity">
    <text evidence="5">Belongs to the protein N5-glutamine methyltransferase family. PrmC subfamily.</text>
</comment>
<evidence type="ECO:0000259" key="7">
    <source>
        <dbReference type="Pfam" id="PF17827"/>
    </source>
</evidence>
<dbReference type="PANTHER" id="PTHR18895:SF74">
    <property type="entry name" value="MTRF1L RELEASE FACTOR GLUTAMINE METHYLTRANSFERASE"/>
    <property type="match status" value="1"/>
</dbReference>
<feature type="domain" description="Release factor glutamine methyltransferase N-terminal" evidence="7">
    <location>
        <begin position="12"/>
        <end position="70"/>
    </location>
</feature>
<dbReference type="InterPro" id="IPR007848">
    <property type="entry name" value="Small_mtfrase_dom"/>
</dbReference>
<feature type="domain" description="Methyltransferase small" evidence="6">
    <location>
        <begin position="93"/>
        <end position="186"/>
    </location>
</feature>
<feature type="binding site" evidence="5">
    <location>
        <position position="164"/>
    </location>
    <ligand>
        <name>S-adenosyl-L-methionine</name>
        <dbReference type="ChEBI" id="CHEBI:59789"/>
    </ligand>
</feature>
<keyword evidence="2 5" id="KW-0808">Transferase</keyword>
<evidence type="ECO:0000256" key="2">
    <source>
        <dbReference type="ARBA" id="ARBA00022679"/>
    </source>
</evidence>
<reference evidence="8" key="1">
    <citation type="journal article" date="2014" name="Int. J. Syst. Evol. Microbiol.">
        <title>Complete genome sequence of Corynebacterium casei LMG S-19264T (=DSM 44701T), isolated from a smear-ripened cheese.</title>
        <authorList>
            <consortium name="US DOE Joint Genome Institute (JGI-PGF)"/>
            <person name="Walter F."/>
            <person name="Albersmeier A."/>
            <person name="Kalinowski J."/>
            <person name="Ruckert C."/>
        </authorList>
    </citation>
    <scope>NUCLEOTIDE SEQUENCE</scope>
    <source>
        <strain evidence="8">KCTC 22169</strain>
    </source>
</reference>
<dbReference type="Proteomes" id="UP000626148">
    <property type="component" value="Unassembled WGS sequence"/>
</dbReference>
<evidence type="ECO:0000313" key="8">
    <source>
        <dbReference type="EMBL" id="GGX63794.1"/>
    </source>
</evidence>
<dbReference type="CDD" id="cd02440">
    <property type="entry name" value="AdoMet_MTases"/>
    <property type="match status" value="1"/>
</dbReference>
<gene>
    <name evidence="5 8" type="primary">prmC</name>
    <name evidence="8" type="ORF">GCM10007392_34280</name>
</gene>
<organism evidence="8 9">
    <name type="scientific">Saccharospirillum salsuginis</name>
    <dbReference type="NCBI Taxonomy" id="418750"/>
    <lineage>
        <taxon>Bacteria</taxon>
        <taxon>Pseudomonadati</taxon>
        <taxon>Pseudomonadota</taxon>
        <taxon>Gammaproteobacteria</taxon>
        <taxon>Oceanospirillales</taxon>
        <taxon>Saccharospirillaceae</taxon>
        <taxon>Saccharospirillum</taxon>
    </lineage>
</organism>
<dbReference type="GO" id="GO:0102559">
    <property type="term" value="F:peptide chain release factor N(5)-glutamine methyltransferase activity"/>
    <property type="evidence" value="ECO:0007669"/>
    <property type="project" value="UniProtKB-EC"/>
</dbReference>
<feature type="binding site" evidence="5">
    <location>
        <begin position="179"/>
        <end position="182"/>
    </location>
    <ligand>
        <name>substrate</name>
    </ligand>
</feature>
<dbReference type="InterPro" id="IPR050320">
    <property type="entry name" value="N5-glutamine_MTase"/>
</dbReference>
<protein>
    <recommendedName>
        <fullName evidence="5">Release factor glutamine methyltransferase</fullName>
        <shortName evidence="5">RF MTase</shortName>
        <ecNumber evidence="5">2.1.1.297</ecNumber>
    </recommendedName>
    <alternativeName>
        <fullName evidence="5">N5-glutamine methyltransferase PrmC</fullName>
    </alternativeName>
    <alternativeName>
        <fullName evidence="5">Protein-(glutamine-N5) MTase PrmC</fullName>
    </alternativeName>
    <alternativeName>
        <fullName evidence="5">Protein-glutamine N-methyltransferase PrmC</fullName>
    </alternativeName>
</protein>
<dbReference type="InterPro" id="IPR001091">
    <property type="entry name" value="RM_Methyltransferase"/>
</dbReference>
<evidence type="ECO:0000256" key="3">
    <source>
        <dbReference type="ARBA" id="ARBA00022691"/>
    </source>
</evidence>
<dbReference type="AlphaFoldDB" id="A0A918NFL1"/>
<dbReference type="Pfam" id="PF05175">
    <property type="entry name" value="MTS"/>
    <property type="match status" value="1"/>
</dbReference>
<dbReference type="Gene3D" id="1.10.8.10">
    <property type="entry name" value="DNA helicase RuvA subunit, C-terminal domain"/>
    <property type="match status" value="1"/>
</dbReference>
<dbReference type="InterPro" id="IPR019874">
    <property type="entry name" value="RF_methyltr_PrmC"/>
</dbReference>
<dbReference type="SUPFAM" id="SSF53335">
    <property type="entry name" value="S-adenosyl-L-methionine-dependent methyltransferases"/>
    <property type="match status" value="1"/>
</dbReference>
<comment type="function">
    <text evidence="5">Methylates the class 1 translation termination release factors RF1/PrfA and RF2/PrfB on the glutamine residue of the universally conserved GGQ motif.</text>
</comment>
<evidence type="ECO:0000256" key="4">
    <source>
        <dbReference type="ARBA" id="ARBA00048391"/>
    </source>
</evidence>
<dbReference type="RefSeq" id="WP_189610962.1">
    <property type="nucleotide sequence ID" value="NZ_BMXR01000009.1"/>
</dbReference>